<dbReference type="SUPFAM" id="SSF103481">
    <property type="entry name" value="Multidrug resistance efflux transporter EmrE"/>
    <property type="match status" value="1"/>
</dbReference>
<evidence type="ECO:0008006" key="9">
    <source>
        <dbReference type="Google" id="ProtNLM"/>
    </source>
</evidence>
<sequence length="132" mass="14697">MSSQNNLESAGWFILVAVMWGGTNPFIKKGSRGIEAIKEDGKFRQTLSELIFLFSNWKYLLPFLINQSGSVVYYLTLATADISLAVPITNSLTFIFTILSGRLLGEKINNIQTYIGMVLVLIGVLLCVSDKW</sequence>
<reference evidence="7" key="1">
    <citation type="submission" date="2019-08" db="EMBL/GenBank/DDBJ databases">
        <title>The improved chromosome-level genome for the pearl oyster Pinctada fucata martensii using PacBio sequencing and Hi-C.</title>
        <authorList>
            <person name="Zheng Z."/>
        </authorList>
    </citation>
    <scope>NUCLEOTIDE SEQUENCE</scope>
    <source>
        <strain evidence="7">ZZ-2019</strain>
        <tissue evidence="7">Adductor muscle</tissue>
    </source>
</reference>
<evidence type="ECO:0000256" key="3">
    <source>
        <dbReference type="ARBA" id="ARBA00022692"/>
    </source>
</evidence>
<evidence type="ECO:0000256" key="6">
    <source>
        <dbReference type="SAM" id="Phobius"/>
    </source>
</evidence>
<evidence type="ECO:0000313" key="7">
    <source>
        <dbReference type="EMBL" id="KAK3092023.1"/>
    </source>
</evidence>
<organism evidence="7 8">
    <name type="scientific">Pinctada imbricata</name>
    <name type="common">Atlantic pearl-oyster</name>
    <name type="synonym">Pinctada martensii</name>
    <dbReference type="NCBI Taxonomy" id="66713"/>
    <lineage>
        <taxon>Eukaryota</taxon>
        <taxon>Metazoa</taxon>
        <taxon>Spiralia</taxon>
        <taxon>Lophotrochozoa</taxon>
        <taxon>Mollusca</taxon>
        <taxon>Bivalvia</taxon>
        <taxon>Autobranchia</taxon>
        <taxon>Pteriomorphia</taxon>
        <taxon>Pterioida</taxon>
        <taxon>Pterioidea</taxon>
        <taxon>Pteriidae</taxon>
        <taxon>Pinctada</taxon>
    </lineage>
</organism>
<evidence type="ECO:0000256" key="5">
    <source>
        <dbReference type="ARBA" id="ARBA00023136"/>
    </source>
</evidence>
<keyword evidence="3 6" id="KW-0812">Transmembrane</keyword>
<evidence type="ECO:0000256" key="4">
    <source>
        <dbReference type="ARBA" id="ARBA00022989"/>
    </source>
</evidence>
<comment type="subcellular location">
    <subcellularLocation>
        <location evidence="1">Membrane</location>
        <topology evidence="1">Multi-pass membrane protein</topology>
    </subcellularLocation>
</comment>
<dbReference type="AlphaFoldDB" id="A0AA89BY87"/>
<evidence type="ECO:0000256" key="1">
    <source>
        <dbReference type="ARBA" id="ARBA00004141"/>
    </source>
</evidence>
<dbReference type="PANTHER" id="PTHR28668:SF1">
    <property type="entry name" value="TRANSMEMBRANE PROTEIN 234"/>
    <property type="match status" value="1"/>
</dbReference>
<dbReference type="GO" id="GO:0016020">
    <property type="term" value="C:membrane"/>
    <property type="evidence" value="ECO:0007669"/>
    <property type="project" value="UniProtKB-SubCell"/>
</dbReference>
<gene>
    <name evidence="7" type="ORF">FSP39_024503</name>
</gene>
<feature type="transmembrane region" description="Helical" evidence="6">
    <location>
        <begin position="71"/>
        <end position="99"/>
    </location>
</feature>
<dbReference type="Proteomes" id="UP001186944">
    <property type="component" value="Unassembled WGS sequence"/>
</dbReference>
<evidence type="ECO:0000256" key="2">
    <source>
        <dbReference type="ARBA" id="ARBA00005977"/>
    </source>
</evidence>
<keyword evidence="5 6" id="KW-0472">Membrane</keyword>
<dbReference type="EMBL" id="VSWD01000010">
    <property type="protein sequence ID" value="KAK3092023.1"/>
    <property type="molecule type" value="Genomic_DNA"/>
</dbReference>
<keyword evidence="4 6" id="KW-1133">Transmembrane helix</keyword>
<comment type="caution">
    <text evidence="7">The sequence shown here is derived from an EMBL/GenBank/DDBJ whole genome shotgun (WGS) entry which is preliminary data.</text>
</comment>
<name>A0AA89BY87_PINIB</name>
<evidence type="ECO:0000313" key="8">
    <source>
        <dbReference type="Proteomes" id="UP001186944"/>
    </source>
</evidence>
<dbReference type="Gene3D" id="1.10.3730.20">
    <property type="match status" value="1"/>
</dbReference>
<dbReference type="PANTHER" id="PTHR28668">
    <property type="entry name" value="TRANSMEMBRANE PROTEIN 234"/>
    <property type="match status" value="1"/>
</dbReference>
<dbReference type="InterPro" id="IPR018908">
    <property type="entry name" value="TMEM234"/>
</dbReference>
<accession>A0AA89BY87</accession>
<dbReference type="InterPro" id="IPR037185">
    <property type="entry name" value="EmrE-like"/>
</dbReference>
<dbReference type="Pfam" id="PF10639">
    <property type="entry name" value="TMEM234"/>
    <property type="match status" value="1"/>
</dbReference>
<keyword evidence="8" id="KW-1185">Reference proteome</keyword>
<proteinExistence type="inferred from homology"/>
<protein>
    <recommendedName>
        <fullName evidence="9">Transmembrane protein 234-like protein</fullName>
    </recommendedName>
</protein>
<feature type="transmembrane region" description="Helical" evidence="6">
    <location>
        <begin position="111"/>
        <end position="129"/>
    </location>
</feature>
<comment type="similarity">
    <text evidence="2">Belongs to the TMEM234 family.</text>
</comment>
<feature type="transmembrane region" description="Helical" evidence="6">
    <location>
        <begin position="12"/>
        <end position="27"/>
    </location>
</feature>